<comment type="caution">
    <text evidence="5">The sequence shown here is derived from an EMBL/GenBank/DDBJ whole genome shotgun (WGS) entry which is preliminary data.</text>
</comment>
<evidence type="ECO:0000256" key="2">
    <source>
        <dbReference type="ARBA" id="ARBA00022801"/>
    </source>
</evidence>
<dbReference type="PROSITE" id="PS51462">
    <property type="entry name" value="NUDIX"/>
    <property type="match status" value="1"/>
</dbReference>
<keyword evidence="2 3" id="KW-0378">Hydrolase</keyword>
<gene>
    <name evidence="5" type="ORF">ACEZDE_26440</name>
</gene>
<name>A0ABV6W2D1_9ACTN</name>
<evidence type="ECO:0000259" key="4">
    <source>
        <dbReference type="PROSITE" id="PS51462"/>
    </source>
</evidence>
<protein>
    <submittedName>
        <fullName evidence="5">NUDIX hydrolase</fullName>
        <ecNumber evidence="5">3.6.-.-</ecNumber>
    </submittedName>
</protein>
<comment type="similarity">
    <text evidence="1 3">Belongs to the Nudix hydrolase family.</text>
</comment>
<dbReference type="GO" id="GO:0016787">
    <property type="term" value="F:hydrolase activity"/>
    <property type="evidence" value="ECO:0007669"/>
    <property type="project" value="UniProtKB-KW"/>
</dbReference>
<dbReference type="PANTHER" id="PTHR21340">
    <property type="entry name" value="DIADENOSINE 5,5-P1,P4-TETRAPHOSPHATE PYROPHOSPHOHYDROLASE MUTT"/>
    <property type="match status" value="1"/>
</dbReference>
<dbReference type="RefSeq" id="WP_380540820.1">
    <property type="nucleotide sequence ID" value="NZ_JBHFAB010000023.1"/>
</dbReference>
<dbReference type="Pfam" id="PF00293">
    <property type="entry name" value="NUDIX"/>
    <property type="match status" value="1"/>
</dbReference>
<dbReference type="Proteomes" id="UP001592531">
    <property type="component" value="Unassembled WGS sequence"/>
</dbReference>
<keyword evidence="6" id="KW-1185">Reference proteome</keyword>
<reference evidence="5 6" key="1">
    <citation type="submission" date="2024-09" db="EMBL/GenBank/DDBJ databases">
        <authorList>
            <person name="Lee S.D."/>
        </authorList>
    </citation>
    <scope>NUCLEOTIDE SEQUENCE [LARGE SCALE GENOMIC DNA]</scope>
    <source>
        <strain evidence="5 6">N8-3</strain>
    </source>
</reference>
<dbReference type="EC" id="3.6.-.-" evidence="5"/>
<evidence type="ECO:0000256" key="1">
    <source>
        <dbReference type="ARBA" id="ARBA00005582"/>
    </source>
</evidence>
<dbReference type="InterPro" id="IPR015797">
    <property type="entry name" value="NUDIX_hydrolase-like_dom_sf"/>
</dbReference>
<sequence length="146" mass="16756">MADESLKPQDRIRAAGVVLWRPAPTRSGEPELALVHRPKWCDWSFPKGKLEPGERHRDAARREALEETGLVVELRFRLPTQHYRVKGRPKRVRYWAAVAVGGAFAANREVDRLVWLPASSARTRLSYGHDRELVDQLLLLLKSEQD</sequence>
<evidence type="ECO:0000313" key="6">
    <source>
        <dbReference type="Proteomes" id="UP001592531"/>
    </source>
</evidence>
<dbReference type="InterPro" id="IPR051325">
    <property type="entry name" value="Nudix_hydrolase_domain"/>
</dbReference>
<dbReference type="Gene3D" id="3.90.79.10">
    <property type="entry name" value="Nucleoside Triphosphate Pyrophosphohydrolase"/>
    <property type="match status" value="1"/>
</dbReference>
<dbReference type="InterPro" id="IPR020084">
    <property type="entry name" value="NUDIX_hydrolase_CS"/>
</dbReference>
<feature type="domain" description="Nudix hydrolase" evidence="4">
    <location>
        <begin position="10"/>
        <end position="138"/>
    </location>
</feature>
<evidence type="ECO:0000313" key="5">
    <source>
        <dbReference type="EMBL" id="MFC1420152.1"/>
    </source>
</evidence>
<accession>A0ABV6W2D1</accession>
<evidence type="ECO:0000256" key="3">
    <source>
        <dbReference type="RuleBase" id="RU003476"/>
    </source>
</evidence>
<dbReference type="CDD" id="cd03673">
    <property type="entry name" value="NUDIX_Ap6A_hydrolase"/>
    <property type="match status" value="1"/>
</dbReference>
<dbReference type="PROSITE" id="PS00893">
    <property type="entry name" value="NUDIX_BOX"/>
    <property type="match status" value="1"/>
</dbReference>
<proteinExistence type="inferred from homology"/>
<dbReference type="PRINTS" id="PR00502">
    <property type="entry name" value="NUDIXFAMILY"/>
</dbReference>
<dbReference type="InterPro" id="IPR000086">
    <property type="entry name" value="NUDIX_hydrolase_dom"/>
</dbReference>
<dbReference type="PANTHER" id="PTHR21340:SF0">
    <property type="entry name" value="BIS(5'-NUCLEOSYL)-TETRAPHOSPHATASE [ASYMMETRICAL]"/>
    <property type="match status" value="1"/>
</dbReference>
<dbReference type="InterPro" id="IPR020476">
    <property type="entry name" value="Nudix_hydrolase"/>
</dbReference>
<dbReference type="EMBL" id="JBHFAB010000023">
    <property type="protein sequence ID" value="MFC1420152.1"/>
    <property type="molecule type" value="Genomic_DNA"/>
</dbReference>
<dbReference type="SUPFAM" id="SSF55811">
    <property type="entry name" value="Nudix"/>
    <property type="match status" value="1"/>
</dbReference>
<organism evidence="5 6">
    <name type="scientific">Streptacidiphilus cavernicola</name>
    <dbReference type="NCBI Taxonomy" id="3342716"/>
    <lineage>
        <taxon>Bacteria</taxon>
        <taxon>Bacillati</taxon>
        <taxon>Actinomycetota</taxon>
        <taxon>Actinomycetes</taxon>
        <taxon>Kitasatosporales</taxon>
        <taxon>Streptomycetaceae</taxon>
        <taxon>Streptacidiphilus</taxon>
    </lineage>
</organism>